<dbReference type="KEGG" id="cmb:CSW64_16950"/>
<feature type="transmembrane region" description="Helical" evidence="1">
    <location>
        <begin position="20"/>
        <end position="44"/>
    </location>
</feature>
<keyword evidence="1" id="KW-0472">Membrane</keyword>
<reference evidence="2 3" key="1">
    <citation type="submission" date="2017-10" db="EMBL/GenBank/DDBJ databases">
        <title>Genome sequence of Caulobacter mirabilis FWC38.</title>
        <authorList>
            <person name="Fiebig A."/>
            <person name="Crosson S."/>
        </authorList>
    </citation>
    <scope>NUCLEOTIDE SEQUENCE [LARGE SCALE GENOMIC DNA]</scope>
    <source>
        <strain evidence="2 3">FWC 38</strain>
    </source>
</reference>
<keyword evidence="1" id="KW-0812">Transmembrane</keyword>
<feature type="transmembrane region" description="Helical" evidence="1">
    <location>
        <begin position="96"/>
        <end position="114"/>
    </location>
</feature>
<gene>
    <name evidence="2" type="ORF">CSW64_16950</name>
</gene>
<feature type="transmembrane region" description="Helical" evidence="1">
    <location>
        <begin position="134"/>
        <end position="154"/>
    </location>
</feature>
<dbReference type="OrthoDB" id="679392at2"/>
<evidence type="ECO:0000256" key="1">
    <source>
        <dbReference type="SAM" id="Phobius"/>
    </source>
</evidence>
<dbReference type="AlphaFoldDB" id="A0A2D2B173"/>
<feature type="transmembrane region" description="Helical" evidence="1">
    <location>
        <begin position="161"/>
        <end position="182"/>
    </location>
</feature>
<feature type="transmembrane region" description="Helical" evidence="1">
    <location>
        <begin position="194"/>
        <end position="210"/>
    </location>
</feature>
<keyword evidence="3" id="KW-1185">Reference proteome</keyword>
<organism evidence="2 3">
    <name type="scientific">Caulobacter mirabilis</name>
    <dbReference type="NCBI Taxonomy" id="69666"/>
    <lineage>
        <taxon>Bacteria</taxon>
        <taxon>Pseudomonadati</taxon>
        <taxon>Pseudomonadota</taxon>
        <taxon>Alphaproteobacteria</taxon>
        <taxon>Caulobacterales</taxon>
        <taxon>Caulobacteraceae</taxon>
        <taxon>Caulobacter</taxon>
    </lineage>
</organism>
<feature type="transmembrane region" description="Helical" evidence="1">
    <location>
        <begin position="64"/>
        <end position="87"/>
    </location>
</feature>
<dbReference type="Pfam" id="PF06197">
    <property type="entry name" value="DUF998"/>
    <property type="match status" value="1"/>
</dbReference>
<protein>
    <recommendedName>
        <fullName evidence="4">DUF998 domain-containing protein</fullName>
    </recommendedName>
</protein>
<proteinExistence type="predicted"/>
<sequence length="216" mass="22376">MARRAALSAGEPTVIKTVAFWAGAAGVALLVAVIVVAGAAWPGYSHVDNFISELGATGSPHGRLVNFGGFLPVGLCLTLFSIAAALVEPRSRRRTVGFACLGLFGLGYVAIAFFPCEFGCPATSSDISQVMHNLTSLAGYLGAPVGMILLGLAARRWPGSGLLFPLGLACGLVSTAAFAWMLSEPPASGLVQRVVEGSIVLWVLVCAFSLRRARTI</sequence>
<dbReference type="InterPro" id="IPR009339">
    <property type="entry name" value="DUF998"/>
</dbReference>
<evidence type="ECO:0000313" key="3">
    <source>
        <dbReference type="Proteomes" id="UP000228945"/>
    </source>
</evidence>
<evidence type="ECO:0008006" key="4">
    <source>
        <dbReference type="Google" id="ProtNLM"/>
    </source>
</evidence>
<dbReference type="EMBL" id="CP024201">
    <property type="protein sequence ID" value="ATQ43957.1"/>
    <property type="molecule type" value="Genomic_DNA"/>
</dbReference>
<accession>A0A2D2B173</accession>
<keyword evidence="1" id="KW-1133">Transmembrane helix</keyword>
<name>A0A2D2B173_9CAUL</name>
<dbReference type="Proteomes" id="UP000228945">
    <property type="component" value="Chromosome"/>
</dbReference>
<evidence type="ECO:0000313" key="2">
    <source>
        <dbReference type="EMBL" id="ATQ43957.1"/>
    </source>
</evidence>